<evidence type="ECO:0000256" key="3">
    <source>
        <dbReference type="ARBA" id="ARBA00022692"/>
    </source>
</evidence>
<dbReference type="AlphaFoldDB" id="T0QCN3"/>
<dbReference type="GO" id="GO:1905515">
    <property type="term" value="P:non-motile cilium assembly"/>
    <property type="evidence" value="ECO:0007669"/>
    <property type="project" value="TreeGrafter"/>
</dbReference>
<evidence type="ECO:0000256" key="4">
    <source>
        <dbReference type="ARBA" id="ARBA00022794"/>
    </source>
</evidence>
<keyword evidence="4" id="KW-0970">Cilium biogenesis/degradation</keyword>
<keyword evidence="9" id="KW-1185">Reference proteome</keyword>
<feature type="transmembrane region" description="Helical" evidence="7">
    <location>
        <begin position="108"/>
        <end position="132"/>
    </location>
</feature>
<evidence type="ECO:0000313" key="8">
    <source>
        <dbReference type="EMBL" id="EQC35654.1"/>
    </source>
</evidence>
<sequence length="135" mass="14670">MNDVLVPARFVLTMGHLMLTGMAWRSRARNVFAALPPLANVTTSHLASLATASVETAWVFALLGFAVSLGGLVQGASGCSSIANATQIVAQFVGSLMLSRFLRDELHYVYLWYMVAVVHVPGLVLEVGCSYWRKR</sequence>
<dbReference type="GO" id="GO:0036038">
    <property type="term" value="C:MKS complex"/>
    <property type="evidence" value="ECO:0007669"/>
    <property type="project" value="TreeGrafter"/>
</dbReference>
<dbReference type="OrthoDB" id="2114471at2759"/>
<organism evidence="8 9">
    <name type="scientific">Saprolegnia diclina (strain VS20)</name>
    <dbReference type="NCBI Taxonomy" id="1156394"/>
    <lineage>
        <taxon>Eukaryota</taxon>
        <taxon>Sar</taxon>
        <taxon>Stramenopiles</taxon>
        <taxon>Oomycota</taxon>
        <taxon>Saprolegniomycetes</taxon>
        <taxon>Saprolegniales</taxon>
        <taxon>Saprolegniaceae</taxon>
        <taxon>Saprolegnia</taxon>
    </lineage>
</organism>
<evidence type="ECO:0000256" key="5">
    <source>
        <dbReference type="ARBA" id="ARBA00022989"/>
    </source>
</evidence>
<feature type="transmembrane region" description="Helical" evidence="7">
    <location>
        <begin position="56"/>
        <end position="73"/>
    </location>
</feature>
<reference evidence="8 9" key="1">
    <citation type="submission" date="2012-04" db="EMBL/GenBank/DDBJ databases">
        <title>The Genome Sequence of Saprolegnia declina VS20.</title>
        <authorList>
            <consortium name="The Broad Institute Genome Sequencing Platform"/>
            <person name="Russ C."/>
            <person name="Nusbaum C."/>
            <person name="Tyler B."/>
            <person name="van West P."/>
            <person name="Dieguez-Uribeondo J."/>
            <person name="de Bruijn I."/>
            <person name="Tripathy S."/>
            <person name="Jiang R."/>
            <person name="Young S.K."/>
            <person name="Zeng Q."/>
            <person name="Gargeya S."/>
            <person name="Fitzgerald M."/>
            <person name="Haas B."/>
            <person name="Abouelleil A."/>
            <person name="Alvarado L."/>
            <person name="Arachchi H.M."/>
            <person name="Berlin A."/>
            <person name="Chapman S.B."/>
            <person name="Goldberg J."/>
            <person name="Griggs A."/>
            <person name="Gujja S."/>
            <person name="Hansen M."/>
            <person name="Howarth C."/>
            <person name="Imamovic A."/>
            <person name="Larimer J."/>
            <person name="McCowen C."/>
            <person name="Montmayeur A."/>
            <person name="Murphy C."/>
            <person name="Neiman D."/>
            <person name="Pearson M."/>
            <person name="Priest M."/>
            <person name="Roberts A."/>
            <person name="Saif S."/>
            <person name="Shea T."/>
            <person name="Sisk P."/>
            <person name="Sykes S."/>
            <person name="Wortman J."/>
            <person name="Nusbaum C."/>
            <person name="Birren B."/>
        </authorList>
    </citation>
    <scope>NUCLEOTIDE SEQUENCE [LARGE SCALE GENOMIC DNA]</scope>
    <source>
        <strain evidence="8 9">VS20</strain>
    </source>
</reference>
<evidence type="ECO:0000256" key="1">
    <source>
        <dbReference type="ARBA" id="ARBA00004141"/>
    </source>
</evidence>
<dbReference type="GeneID" id="19947665"/>
<keyword evidence="5 7" id="KW-1133">Transmembrane helix</keyword>
<dbReference type="VEuPathDB" id="FungiDB:SDRG_06938"/>
<evidence type="ECO:0000313" key="9">
    <source>
        <dbReference type="Proteomes" id="UP000030762"/>
    </source>
</evidence>
<dbReference type="PANTHER" id="PTHR34341">
    <property type="entry name" value="TRANSMEMBRANE PROTEIN 107"/>
    <property type="match status" value="1"/>
</dbReference>
<evidence type="ECO:0000256" key="2">
    <source>
        <dbReference type="ARBA" id="ARBA00015652"/>
    </source>
</evidence>
<keyword evidence="6 7" id="KW-0472">Membrane</keyword>
<dbReference type="InterPro" id="IPR029248">
    <property type="entry name" value="TMEM107"/>
</dbReference>
<dbReference type="GO" id="GO:1904491">
    <property type="term" value="P:protein localization to ciliary transition zone"/>
    <property type="evidence" value="ECO:0007669"/>
    <property type="project" value="TreeGrafter"/>
</dbReference>
<dbReference type="PANTHER" id="PTHR34341:SF1">
    <property type="entry name" value="TRANSMEMBRANE PROTEIN 107"/>
    <property type="match status" value="1"/>
</dbReference>
<accession>T0QCN3</accession>
<keyword evidence="3 7" id="KW-0812">Transmembrane</keyword>
<evidence type="ECO:0000256" key="6">
    <source>
        <dbReference type="ARBA" id="ARBA00023136"/>
    </source>
</evidence>
<protein>
    <recommendedName>
        <fullName evidence="2">Transmembrane protein 107</fullName>
    </recommendedName>
</protein>
<comment type="subcellular location">
    <subcellularLocation>
        <location evidence="1">Membrane</location>
        <topology evidence="1">Multi-pass membrane protein</topology>
    </subcellularLocation>
</comment>
<dbReference type="InParanoid" id="T0QCN3"/>
<dbReference type="Proteomes" id="UP000030762">
    <property type="component" value="Unassembled WGS sequence"/>
</dbReference>
<dbReference type="GO" id="GO:0016020">
    <property type="term" value="C:membrane"/>
    <property type="evidence" value="ECO:0007669"/>
    <property type="project" value="UniProtKB-SubCell"/>
</dbReference>
<gene>
    <name evidence="8" type="ORF">SDRG_06938</name>
</gene>
<evidence type="ECO:0000256" key="7">
    <source>
        <dbReference type="SAM" id="Phobius"/>
    </source>
</evidence>
<dbReference type="Pfam" id="PF14995">
    <property type="entry name" value="TMEM107"/>
    <property type="match status" value="1"/>
</dbReference>
<dbReference type="OMA" id="MLTGMAW"/>
<dbReference type="RefSeq" id="XP_008610971.1">
    <property type="nucleotide sequence ID" value="XM_008612749.1"/>
</dbReference>
<name>T0QCN3_SAPDV</name>
<dbReference type="EMBL" id="JH767150">
    <property type="protein sequence ID" value="EQC35654.1"/>
    <property type="molecule type" value="Genomic_DNA"/>
</dbReference>
<proteinExistence type="predicted"/>
<feature type="transmembrane region" description="Helical" evidence="7">
    <location>
        <begin position="6"/>
        <end position="24"/>
    </location>
</feature>